<evidence type="ECO:0000256" key="8">
    <source>
        <dbReference type="ARBA" id="ARBA00032007"/>
    </source>
</evidence>
<feature type="compositionally biased region" description="Low complexity" evidence="10">
    <location>
        <begin position="36"/>
        <end position="57"/>
    </location>
</feature>
<dbReference type="Pfam" id="PF08638">
    <property type="entry name" value="Med14"/>
    <property type="match status" value="1"/>
</dbReference>
<proteinExistence type="inferred from homology"/>
<gene>
    <name evidence="12" type="ORF">P154DRAFT_597807</name>
</gene>
<sequence length="1124" mass="126812">MPGLIVMDHSGANGATAPQEGDNRKRTHEGKMVNGSVKPATAPAVSAPKSPAVAPQVNGTSTTVAAPAAATANQDMMQQLPPEIQQISADAYHSFGKLLERTCEECYRDLLDLLGQLAKITDHQTDESAPIDHKVSQQKRLMVARFAQSHRAKFIKLLVILEWGKTSSVEVAKLVDLFGWMRTQAEHMEYLDFAMTELKIKINGLRQYNPDIRTALEVLSTAKAPWIPDYGYTPPEPMTPERTLRTLRYLNCSATIRLTVHEKLPRHLKKWRVKSGRATFVVDSEFEFDVMTFTEDASEQWHFIDLRLLFSPTPEIDVDSQFIRVLKFTVDNCLKNGGLNEAFDYLHNWALTLKILFLRQQAMKLTQATWAETLKVAPVHRELVLQYWMDRPGKKNWIQIGISSNNPRDGKVSWRGPKLPSLTVRWFRHGMEVKNANAILKFDWKNLSAERMLKHVIALHTAHILRAAREDLRSKMNIKTTFSETEPRECKLEASLGPSSNVASVSVDTYSGRLIVQLRGPLAARAEHIINQAAEPQTAMTGALTHLLTSSLLDTVQRHALQLGWRQVARFAMSLKAVKEAIKQDVMHYAIFAPSGWTHKWALACIIDPTGENWYICALSADDKSIEYAERLHSDTQGHAPPKPSISRGTLSSIARVALQLVSFRATTHELEGRKVKATLKDEVTIPSPNRQAVPATLRGWMLQLNTTDLLPLKTKPGEEDWLGPVLKIVCQGLKPGRAIRPADRGIWYIVCGTMAATVGQDMKKLMATSPQKDIAFQEDGNFCILLSAPFGVHIVDHLTSRLRDLDRLRSFATTLQKRKLLLRSSSLGKVQFQYGQNSMATVDFSDENNIKLDFNPNNPHNFLRVEMTAVVNKRVLPPYLPVSMQDKDPGTGLDRLCLSLMFTRPIARIFTIIENATPGNVTNPAVQRRDTGKYRISYSNPLCSFDIRARMKDDKAFWHIEDNDRKVPDLRPKAEASPTHKRLETLKVAMDELWRSKGEAWTGYRLGALADMNGIVEMLKKLDEVVLSCKVDVEAGELVAQKISVSVSSQTTHVNTNNTNMNPRTVSQQQQQQQHQLLLQQQQQQQQLQQQQQHQQQVQQQMMQRGNVGRMMQGMKREVIELD</sequence>
<dbReference type="PANTHER" id="PTHR12809">
    <property type="entry name" value="MEDIATOR COMPLEX SUBUNIT"/>
    <property type="match status" value="1"/>
</dbReference>
<evidence type="ECO:0000256" key="6">
    <source>
        <dbReference type="ARBA" id="ARBA00023163"/>
    </source>
</evidence>
<dbReference type="EMBL" id="ML977585">
    <property type="protein sequence ID" value="KAF2001091.1"/>
    <property type="molecule type" value="Genomic_DNA"/>
</dbReference>
<comment type="subunit">
    <text evidence="9">Component of the Mediator complex.</text>
</comment>
<keyword evidence="7 9" id="KW-0539">Nucleus</keyword>
<dbReference type="InterPro" id="IPR013947">
    <property type="entry name" value="Mediator_Med14"/>
</dbReference>
<feature type="domain" description="Mediator complex subunit MED14 N-terminal" evidence="11">
    <location>
        <begin position="94"/>
        <end position="292"/>
    </location>
</feature>
<keyword evidence="4 9" id="KW-0805">Transcription regulation</keyword>
<dbReference type="Proteomes" id="UP000799779">
    <property type="component" value="Unassembled WGS sequence"/>
</dbReference>
<evidence type="ECO:0000313" key="12">
    <source>
        <dbReference type="EMBL" id="KAF2001091.1"/>
    </source>
</evidence>
<accession>A0A6A5WLQ3</accession>
<dbReference type="GO" id="GO:0003712">
    <property type="term" value="F:transcription coregulator activity"/>
    <property type="evidence" value="ECO:0007669"/>
    <property type="project" value="UniProtKB-UniRule"/>
</dbReference>
<feature type="region of interest" description="Disordered" evidence="10">
    <location>
        <begin position="1"/>
        <end position="57"/>
    </location>
</feature>
<evidence type="ECO:0000256" key="2">
    <source>
        <dbReference type="ARBA" id="ARBA00007813"/>
    </source>
</evidence>
<dbReference type="GO" id="GO:0016592">
    <property type="term" value="C:mediator complex"/>
    <property type="evidence" value="ECO:0007669"/>
    <property type="project" value="UniProtKB-UniRule"/>
</dbReference>
<evidence type="ECO:0000256" key="3">
    <source>
        <dbReference type="ARBA" id="ARBA00019619"/>
    </source>
</evidence>
<organism evidence="12 13">
    <name type="scientific">Amniculicola lignicola CBS 123094</name>
    <dbReference type="NCBI Taxonomy" id="1392246"/>
    <lineage>
        <taxon>Eukaryota</taxon>
        <taxon>Fungi</taxon>
        <taxon>Dikarya</taxon>
        <taxon>Ascomycota</taxon>
        <taxon>Pezizomycotina</taxon>
        <taxon>Dothideomycetes</taxon>
        <taxon>Pleosporomycetidae</taxon>
        <taxon>Pleosporales</taxon>
        <taxon>Amniculicolaceae</taxon>
        <taxon>Amniculicola</taxon>
    </lineage>
</organism>
<reference evidence="12" key="1">
    <citation type="journal article" date="2020" name="Stud. Mycol.">
        <title>101 Dothideomycetes genomes: a test case for predicting lifestyles and emergence of pathogens.</title>
        <authorList>
            <person name="Haridas S."/>
            <person name="Albert R."/>
            <person name="Binder M."/>
            <person name="Bloem J."/>
            <person name="Labutti K."/>
            <person name="Salamov A."/>
            <person name="Andreopoulos B."/>
            <person name="Baker S."/>
            <person name="Barry K."/>
            <person name="Bills G."/>
            <person name="Bluhm B."/>
            <person name="Cannon C."/>
            <person name="Castanera R."/>
            <person name="Culley D."/>
            <person name="Daum C."/>
            <person name="Ezra D."/>
            <person name="Gonzalez J."/>
            <person name="Henrissat B."/>
            <person name="Kuo A."/>
            <person name="Liang C."/>
            <person name="Lipzen A."/>
            <person name="Lutzoni F."/>
            <person name="Magnuson J."/>
            <person name="Mondo S."/>
            <person name="Nolan M."/>
            <person name="Ohm R."/>
            <person name="Pangilinan J."/>
            <person name="Park H.-J."/>
            <person name="Ramirez L."/>
            <person name="Alfaro M."/>
            <person name="Sun H."/>
            <person name="Tritt A."/>
            <person name="Yoshinaga Y."/>
            <person name="Zwiers L.-H."/>
            <person name="Turgeon B."/>
            <person name="Goodwin S."/>
            <person name="Spatafora J."/>
            <person name="Crous P."/>
            <person name="Grigoriev I."/>
        </authorList>
    </citation>
    <scope>NUCLEOTIDE SEQUENCE</scope>
    <source>
        <strain evidence="12">CBS 123094</strain>
    </source>
</reference>
<evidence type="ECO:0000256" key="9">
    <source>
        <dbReference type="RuleBase" id="RU365082"/>
    </source>
</evidence>
<comment type="subcellular location">
    <subcellularLocation>
        <location evidence="1 9">Nucleus</location>
    </subcellularLocation>
</comment>
<feature type="region of interest" description="Disordered" evidence="10">
    <location>
        <begin position="1050"/>
        <end position="1073"/>
    </location>
</feature>
<evidence type="ECO:0000256" key="10">
    <source>
        <dbReference type="SAM" id="MobiDB-lite"/>
    </source>
</evidence>
<evidence type="ECO:0000256" key="5">
    <source>
        <dbReference type="ARBA" id="ARBA00023159"/>
    </source>
</evidence>
<comment type="similarity">
    <text evidence="2 9">Belongs to the Mediator complex subunit 14 family.</text>
</comment>
<keyword evidence="13" id="KW-1185">Reference proteome</keyword>
<dbReference type="AlphaFoldDB" id="A0A6A5WLQ3"/>
<dbReference type="GO" id="GO:0006357">
    <property type="term" value="P:regulation of transcription by RNA polymerase II"/>
    <property type="evidence" value="ECO:0007669"/>
    <property type="project" value="InterPro"/>
</dbReference>
<dbReference type="GO" id="GO:0070847">
    <property type="term" value="C:core mediator complex"/>
    <property type="evidence" value="ECO:0007669"/>
    <property type="project" value="TreeGrafter"/>
</dbReference>
<dbReference type="PANTHER" id="PTHR12809:SF2">
    <property type="entry name" value="MEDIATOR OF RNA POLYMERASE II TRANSCRIPTION SUBUNIT 14"/>
    <property type="match status" value="1"/>
</dbReference>
<dbReference type="InterPro" id="IPR055122">
    <property type="entry name" value="Med14_N"/>
</dbReference>
<evidence type="ECO:0000313" key="13">
    <source>
        <dbReference type="Proteomes" id="UP000799779"/>
    </source>
</evidence>
<dbReference type="OrthoDB" id="205099at2759"/>
<evidence type="ECO:0000256" key="7">
    <source>
        <dbReference type="ARBA" id="ARBA00023242"/>
    </source>
</evidence>
<protein>
    <recommendedName>
        <fullName evidence="3 9">Mediator of RNA polymerase II transcription subunit 14</fullName>
    </recommendedName>
    <alternativeName>
        <fullName evidence="8 9">Mediator complex subunit 14</fullName>
    </alternativeName>
</protein>
<keyword evidence="6 9" id="KW-0804">Transcription</keyword>
<keyword evidence="5 9" id="KW-0010">Activator</keyword>
<evidence type="ECO:0000256" key="4">
    <source>
        <dbReference type="ARBA" id="ARBA00023015"/>
    </source>
</evidence>
<comment type="function">
    <text evidence="9">Component of the Mediator complex, a coactivator involved in the regulated transcription of nearly all RNA polymerase II-dependent genes. Mediator functions as a bridge to convey information from gene-specific regulatory proteins to the basal RNA polymerase II transcription machinery. Mediator is recruited to promoters by direct interactions with regulatory proteins and serves as a scaffold for the assembly of a functional preinitiation complex with RNA polymerase II and the general transcription factors.</text>
</comment>
<evidence type="ECO:0000256" key="1">
    <source>
        <dbReference type="ARBA" id="ARBA00004123"/>
    </source>
</evidence>
<evidence type="ECO:0000259" key="11">
    <source>
        <dbReference type="Pfam" id="PF08638"/>
    </source>
</evidence>
<name>A0A6A5WLQ3_9PLEO</name>